<proteinExistence type="predicted"/>
<gene>
    <name evidence="1" type="ORF">TKK_019144</name>
</gene>
<organism evidence="1 2">
    <name type="scientific">Trichogramma kaykai</name>
    <dbReference type="NCBI Taxonomy" id="54128"/>
    <lineage>
        <taxon>Eukaryota</taxon>
        <taxon>Metazoa</taxon>
        <taxon>Ecdysozoa</taxon>
        <taxon>Arthropoda</taxon>
        <taxon>Hexapoda</taxon>
        <taxon>Insecta</taxon>
        <taxon>Pterygota</taxon>
        <taxon>Neoptera</taxon>
        <taxon>Endopterygota</taxon>
        <taxon>Hymenoptera</taxon>
        <taxon>Apocrita</taxon>
        <taxon>Proctotrupomorpha</taxon>
        <taxon>Chalcidoidea</taxon>
        <taxon>Trichogrammatidae</taxon>
        <taxon>Trichogramma</taxon>
    </lineage>
</organism>
<evidence type="ECO:0000313" key="1">
    <source>
        <dbReference type="EMBL" id="KAL3385141.1"/>
    </source>
</evidence>
<reference evidence="1 2" key="1">
    <citation type="journal article" date="2024" name="bioRxiv">
        <title>A reference genome for Trichogramma kaykai: A tiny desert-dwelling parasitoid wasp with competing sex-ratio distorters.</title>
        <authorList>
            <person name="Culotta J."/>
            <person name="Lindsey A.R."/>
        </authorList>
    </citation>
    <scope>NUCLEOTIDE SEQUENCE [LARGE SCALE GENOMIC DNA]</scope>
    <source>
        <strain evidence="1 2">KSX58</strain>
    </source>
</reference>
<sequence length="70" mass="7886">MKASRRARRIVTFRLSAVVGSGSSSNAERRALATRLGTGLDGGPRRSRPRVIDRRMQITDPQFRLFLMID</sequence>
<protein>
    <submittedName>
        <fullName evidence="1">Uncharacterized protein</fullName>
    </submittedName>
</protein>
<keyword evidence="2" id="KW-1185">Reference proteome</keyword>
<comment type="caution">
    <text evidence="1">The sequence shown here is derived from an EMBL/GenBank/DDBJ whole genome shotgun (WGS) entry which is preliminary data.</text>
</comment>
<evidence type="ECO:0000313" key="2">
    <source>
        <dbReference type="Proteomes" id="UP001627154"/>
    </source>
</evidence>
<accession>A0ABD2VXE7</accession>
<name>A0ABD2VXE7_9HYME</name>
<dbReference type="AlphaFoldDB" id="A0ABD2VXE7"/>
<dbReference type="Proteomes" id="UP001627154">
    <property type="component" value="Unassembled WGS sequence"/>
</dbReference>
<dbReference type="EMBL" id="JBJJXI010000159">
    <property type="protein sequence ID" value="KAL3385141.1"/>
    <property type="molecule type" value="Genomic_DNA"/>
</dbReference>